<dbReference type="GO" id="GO:0033617">
    <property type="term" value="P:mitochondrial respiratory chain complex IV assembly"/>
    <property type="evidence" value="ECO:0007669"/>
    <property type="project" value="TreeGrafter"/>
</dbReference>
<comment type="similarity">
    <text evidence="1">Belongs to the PET191 family.</text>
</comment>
<evidence type="ECO:0000256" key="1">
    <source>
        <dbReference type="ARBA" id="ARBA00007785"/>
    </source>
</evidence>
<dbReference type="Pfam" id="PF10203">
    <property type="entry name" value="Pet191_N"/>
    <property type="match status" value="1"/>
</dbReference>
<feature type="region of interest" description="Disordered" evidence="3">
    <location>
        <begin position="102"/>
        <end position="132"/>
    </location>
</feature>
<dbReference type="OrthoDB" id="282149at2759"/>
<gene>
    <name evidence="4" type="ORF">B9G98_03457</name>
</gene>
<dbReference type="EMBL" id="NDIQ01000022">
    <property type="protein sequence ID" value="PRT55837.1"/>
    <property type="molecule type" value="Genomic_DNA"/>
</dbReference>
<evidence type="ECO:0000256" key="2">
    <source>
        <dbReference type="ARBA" id="ARBA00023157"/>
    </source>
</evidence>
<dbReference type="RefSeq" id="XP_024665782.1">
    <property type="nucleotide sequence ID" value="XM_024810014.1"/>
</dbReference>
<evidence type="ECO:0008006" key="6">
    <source>
        <dbReference type="Google" id="ProtNLM"/>
    </source>
</evidence>
<feature type="compositionally biased region" description="Basic and acidic residues" evidence="3">
    <location>
        <begin position="121"/>
        <end position="132"/>
    </location>
</feature>
<dbReference type="GO" id="GO:0005739">
    <property type="term" value="C:mitochondrion"/>
    <property type="evidence" value="ECO:0007669"/>
    <property type="project" value="TreeGrafter"/>
</dbReference>
<sequence length="132" mass="15031">MVSSCKDARDAVALCLQRSECVMLHRHTPKECYEDPELNKTLPQPCYVHILRYIDCKRGQADRSRRLRGNGPLSTGKYKEDLEKLEKGDFDASRELHKLAATEPVTSKAQALAEAKTTAKPTDEPKKSWWPF</sequence>
<keyword evidence="2" id="KW-1015">Disulfide bond</keyword>
<dbReference type="STRING" id="45607.A0A2T0FLJ4"/>
<feature type="region of interest" description="Disordered" evidence="3">
    <location>
        <begin position="60"/>
        <end position="80"/>
    </location>
</feature>
<proteinExistence type="inferred from homology"/>
<keyword evidence="5" id="KW-1185">Reference proteome</keyword>
<dbReference type="AlphaFoldDB" id="A0A2T0FLJ4"/>
<organism evidence="4 5">
    <name type="scientific">Wickerhamiella sorbophila</name>
    <dbReference type="NCBI Taxonomy" id="45607"/>
    <lineage>
        <taxon>Eukaryota</taxon>
        <taxon>Fungi</taxon>
        <taxon>Dikarya</taxon>
        <taxon>Ascomycota</taxon>
        <taxon>Saccharomycotina</taxon>
        <taxon>Dipodascomycetes</taxon>
        <taxon>Dipodascales</taxon>
        <taxon>Trichomonascaceae</taxon>
        <taxon>Wickerhamiella</taxon>
    </lineage>
</organism>
<reference evidence="4 5" key="1">
    <citation type="submission" date="2017-04" db="EMBL/GenBank/DDBJ databases">
        <title>Genome sequencing of [Candida] sorbophila.</title>
        <authorList>
            <person name="Ahn J.O."/>
        </authorList>
    </citation>
    <scope>NUCLEOTIDE SEQUENCE [LARGE SCALE GENOMIC DNA]</scope>
    <source>
        <strain evidence="4 5">DS02</strain>
    </source>
</reference>
<evidence type="ECO:0000313" key="4">
    <source>
        <dbReference type="EMBL" id="PRT55837.1"/>
    </source>
</evidence>
<dbReference type="Proteomes" id="UP000238350">
    <property type="component" value="Unassembled WGS sequence"/>
</dbReference>
<dbReference type="InterPro" id="IPR018793">
    <property type="entry name" value="Cyt_c_oxidase_assmbl_Pet191"/>
</dbReference>
<dbReference type="GeneID" id="36517205"/>
<protein>
    <recommendedName>
        <fullName evidence="6">Mitochondrial protein PET191</fullName>
    </recommendedName>
</protein>
<comment type="caution">
    <text evidence="4">The sequence shown here is derived from an EMBL/GenBank/DDBJ whole genome shotgun (WGS) entry which is preliminary data.</text>
</comment>
<dbReference type="PANTHER" id="PTHR28627">
    <property type="entry name" value="CYTOCHROME C OXIDASE ASSEMBLY FACTOR 5"/>
    <property type="match status" value="1"/>
</dbReference>
<evidence type="ECO:0000313" key="5">
    <source>
        <dbReference type="Proteomes" id="UP000238350"/>
    </source>
</evidence>
<name>A0A2T0FLJ4_9ASCO</name>
<dbReference type="PANTHER" id="PTHR28627:SF1">
    <property type="entry name" value="CYTOCHROME C OXIDASE ASSEMBLY FACTOR 5"/>
    <property type="match status" value="1"/>
</dbReference>
<evidence type="ECO:0000256" key="3">
    <source>
        <dbReference type="SAM" id="MobiDB-lite"/>
    </source>
</evidence>
<accession>A0A2T0FLJ4</accession>